<dbReference type="Gene3D" id="3.20.20.70">
    <property type="entry name" value="Aldolase class I"/>
    <property type="match status" value="1"/>
</dbReference>
<dbReference type="OrthoDB" id="9794954at2"/>
<keyword evidence="6" id="KW-0560">Oxidoreductase</keyword>
<evidence type="ECO:0000256" key="6">
    <source>
        <dbReference type="ARBA" id="ARBA00023002"/>
    </source>
</evidence>
<dbReference type="GO" id="GO:0044205">
    <property type="term" value="P:'de novo' UMP biosynthetic process"/>
    <property type="evidence" value="ECO:0007669"/>
    <property type="project" value="UniProtKB-UniPathway"/>
</dbReference>
<gene>
    <name evidence="9" type="ORF">DET52_107283</name>
    <name evidence="8" type="ORF">SAMN05216283_104119</name>
</gene>
<evidence type="ECO:0000256" key="5">
    <source>
        <dbReference type="ARBA" id="ARBA00022975"/>
    </source>
</evidence>
<evidence type="ECO:0000256" key="2">
    <source>
        <dbReference type="ARBA" id="ARBA00004725"/>
    </source>
</evidence>
<sequence length="328" mass="36275">MANLETTYMGLKLKNPIVVASSGLTNTVEKIKDLEEAGAGAVVLKSIFEEQINSEVSHLINKDPQNLYPEAEDYIWNYTRNNSITAHLELVKEAKKAVAIPVIASINCISAKEWVSFASDFEKAGADALELNLFVVPTDRLQTGAEVEQLYVDVLKAVKKEVNIPVAVKIGYHFSNLVSMTEKLMANGAAAVTMFNRFYEPDINLDKLELSASEVFSSPADIRRTLRWVGLVSAALPKLEIAASTGIHDGAAVAKQLLAGAQVTQLCSIVYIEGAQVIDGILKDLEAFMDKWNFENIEAFRGRLSYAKIEDPLLYERSQFMKYFSSRN</sequence>
<evidence type="ECO:0000313" key="11">
    <source>
        <dbReference type="Proteomes" id="UP000294848"/>
    </source>
</evidence>
<dbReference type="InterPro" id="IPR012135">
    <property type="entry name" value="Dihydroorotate_DH_1_2"/>
</dbReference>
<dbReference type="SUPFAM" id="SSF51395">
    <property type="entry name" value="FMN-linked oxidoreductases"/>
    <property type="match status" value="1"/>
</dbReference>
<dbReference type="GO" id="GO:0004152">
    <property type="term" value="F:dihydroorotate dehydrogenase activity"/>
    <property type="evidence" value="ECO:0007669"/>
    <property type="project" value="InterPro"/>
</dbReference>
<dbReference type="UniPathway" id="UPA00070"/>
<reference evidence="8 10" key="1">
    <citation type="submission" date="2016-10" db="EMBL/GenBank/DDBJ databases">
        <authorList>
            <person name="de Groot N.N."/>
        </authorList>
    </citation>
    <scope>NUCLEOTIDE SEQUENCE [LARGE SCALE GENOMIC DNA]</scope>
    <source>
        <strain evidence="8 10">CGMCC 1.9156</strain>
    </source>
</reference>
<keyword evidence="4" id="KW-0288">FMN</keyword>
<dbReference type="Proteomes" id="UP000198964">
    <property type="component" value="Unassembled WGS sequence"/>
</dbReference>
<dbReference type="AlphaFoldDB" id="A0A1I2HHL0"/>
<organism evidence="8 10">
    <name type="scientific">Sunxiuqinia elliptica</name>
    <dbReference type="NCBI Taxonomy" id="655355"/>
    <lineage>
        <taxon>Bacteria</taxon>
        <taxon>Pseudomonadati</taxon>
        <taxon>Bacteroidota</taxon>
        <taxon>Bacteroidia</taxon>
        <taxon>Marinilabiliales</taxon>
        <taxon>Prolixibacteraceae</taxon>
        <taxon>Sunxiuqinia</taxon>
    </lineage>
</organism>
<protein>
    <submittedName>
        <fullName evidence="8">Dihydroorotate dehydrogenase (Fumarate)</fullName>
    </submittedName>
</protein>
<dbReference type="PANTHER" id="PTHR48109">
    <property type="entry name" value="DIHYDROOROTATE DEHYDROGENASE (QUINONE), MITOCHONDRIAL-RELATED"/>
    <property type="match status" value="1"/>
</dbReference>
<reference evidence="9 11" key="2">
    <citation type="submission" date="2019-03" db="EMBL/GenBank/DDBJ databases">
        <title>Freshwater and sediment microbial communities from various areas in North America, analyzing microbe dynamics in response to fracking.</title>
        <authorList>
            <person name="Lamendella R."/>
        </authorList>
    </citation>
    <scope>NUCLEOTIDE SEQUENCE [LARGE SCALE GENOMIC DNA]</scope>
    <source>
        <strain evidence="9 11">114D</strain>
    </source>
</reference>
<accession>A0A1I2HHL0</accession>
<comment type="pathway">
    <text evidence="2">Pyrimidine metabolism; UMP biosynthesis via de novo pathway.</text>
</comment>
<evidence type="ECO:0000259" key="7">
    <source>
        <dbReference type="Pfam" id="PF01180"/>
    </source>
</evidence>
<dbReference type="STRING" id="655355.SAMN05216283_104119"/>
<dbReference type="Pfam" id="PF01180">
    <property type="entry name" value="DHO_dh"/>
    <property type="match status" value="1"/>
</dbReference>
<dbReference type="RefSeq" id="WP_093919804.1">
    <property type="nucleotide sequence ID" value="NZ_FONW01000004.1"/>
</dbReference>
<dbReference type="EMBL" id="FONW01000004">
    <property type="protein sequence ID" value="SFF29775.1"/>
    <property type="molecule type" value="Genomic_DNA"/>
</dbReference>
<name>A0A1I2HHL0_9BACT</name>
<dbReference type="InterPro" id="IPR005720">
    <property type="entry name" value="Dihydroorotate_DH_cat"/>
</dbReference>
<evidence type="ECO:0000256" key="1">
    <source>
        <dbReference type="ARBA" id="ARBA00001917"/>
    </source>
</evidence>
<keyword evidence="10" id="KW-1185">Reference proteome</keyword>
<dbReference type="EMBL" id="SNWI01000007">
    <property type="protein sequence ID" value="TDN99151.1"/>
    <property type="molecule type" value="Genomic_DNA"/>
</dbReference>
<evidence type="ECO:0000313" key="8">
    <source>
        <dbReference type="EMBL" id="SFF29775.1"/>
    </source>
</evidence>
<dbReference type="InterPro" id="IPR013785">
    <property type="entry name" value="Aldolase_TIM"/>
</dbReference>
<dbReference type="PANTHER" id="PTHR48109:SF3">
    <property type="entry name" value="SLL0744 PROTEIN"/>
    <property type="match status" value="1"/>
</dbReference>
<proteinExistence type="predicted"/>
<dbReference type="Proteomes" id="UP000294848">
    <property type="component" value="Unassembled WGS sequence"/>
</dbReference>
<dbReference type="GO" id="GO:0005737">
    <property type="term" value="C:cytoplasm"/>
    <property type="evidence" value="ECO:0007669"/>
    <property type="project" value="InterPro"/>
</dbReference>
<evidence type="ECO:0000256" key="3">
    <source>
        <dbReference type="ARBA" id="ARBA00022630"/>
    </source>
</evidence>
<evidence type="ECO:0000313" key="9">
    <source>
        <dbReference type="EMBL" id="TDN99151.1"/>
    </source>
</evidence>
<evidence type="ECO:0000313" key="10">
    <source>
        <dbReference type="Proteomes" id="UP000198964"/>
    </source>
</evidence>
<dbReference type="PIRSF" id="PIRSF000164">
    <property type="entry name" value="DHO_oxidase"/>
    <property type="match status" value="1"/>
</dbReference>
<feature type="domain" description="Dihydroorotate dehydrogenase catalytic" evidence="7">
    <location>
        <begin position="4"/>
        <end position="289"/>
    </location>
</feature>
<dbReference type="NCBIfam" id="NF005741">
    <property type="entry name" value="PRK07565.1"/>
    <property type="match status" value="1"/>
</dbReference>
<keyword evidence="5" id="KW-0665">Pyrimidine biosynthesis</keyword>
<evidence type="ECO:0000256" key="4">
    <source>
        <dbReference type="ARBA" id="ARBA00022643"/>
    </source>
</evidence>
<keyword evidence="3" id="KW-0285">Flavoprotein</keyword>
<comment type="cofactor">
    <cofactor evidence="1">
        <name>FMN</name>
        <dbReference type="ChEBI" id="CHEBI:58210"/>
    </cofactor>
</comment>
<dbReference type="InterPro" id="IPR050074">
    <property type="entry name" value="DHO_dehydrogenase"/>
</dbReference>
<dbReference type="GO" id="GO:0006207">
    <property type="term" value="P:'de novo' pyrimidine nucleobase biosynthetic process"/>
    <property type="evidence" value="ECO:0007669"/>
    <property type="project" value="TreeGrafter"/>
</dbReference>